<evidence type="ECO:0000256" key="6">
    <source>
        <dbReference type="ARBA" id="ARBA00022692"/>
    </source>
</evidence>
<gene>
    <name evidence="12" type="ORF">SBX64_01250</name>
</gene>
<dbReference type="PIRSF" id="PIRSF006291">
    <property type="entry name" value="GspM"/>
    <property type="match status" value="1"/>
</dbReference>
<accession>A0ABU4ISM0</accession>
<keyword evidence="8 11" id="KW-1133">Transmembrane helix</keyword>
<evidence type="ECO:0000313" key="13">
    <source>
        <dbReference type="Proteomes" id="UP001279860"/>
    </source>
</evidence>
<dbReference type="Proteomes" id="UP001279860">
    <property type="component" value="Unassembled WGS sequence"/>
</dbReference>
<name>A0ABU4ISM0_9VIBR</name>
<comment type="subcellular location">
    <subcellularLocation>
        <location evidence="1">Cell inner membrane</location>
        <topology evidence="1">Single-pass membrane protein</topology>
    </subcellularLocation>
</comment>
<evidence type="ECO:0000256" key="10">
    <source>
        <dbReference type="PIRNR" id="PIRNR006291"/>
    </source>
</evidence>
<dbReference type="InterPro" id="IPR023229">
    <property type="entry name" value="T2SS_M_periplasmic_sf"/>
</dbReference>
<keyword evidence="13" id="KW-1185">Reference proteome</keyword>
<evidence type="ECO:0000256" key="2">
    <source>
        <dbReference type="ARBA" id="ARBA00010637"/>
    </source>
</evidence>
<evidence type="ECO:0000256" key="8">
    <source>
        <dbReference type="ARBA" id="ARBA00022989"/>
    </source>
</evidence>
<keyword evidence="3 10" id="KW-0813">Transport</keyword>
<sequence length="164" mass="18759">MNQWMNRGYTWWKTLSSREQRLLLVTVIFSVLALLYGGIVRPIQEQRVLAQNKLTAEQNLYAWVKDKADVLTQLRASGGKGTVSNEPMNQAVAGSTSKFGIRLIRMQPKGDGLQIWVEPVSFNQFIDWLAFLRQQYGIQVMVMDIDKAEKNGMVDIKRLELVRG</sequence>
<keyword evidence="5 10" id="KW-0997">Cell inner membrane</keyword>
<keyword evidence="4 10" id="KW-1003">Cell membrane</keyword>
<evidence type="ECO:0000313" key="12">
    <source>
        <dbReference type="EMBL" id="MDW6091203.1"/>
    </source>
</evidence>
<dbReference type="RefSeq" id="WP_318584171.1">
    <property type="nucleotide sequence ID" value="NZ_JAWRCP010000001.1"/>
</dbReference>
<evidence type="ECO:0000256" key="9">
    <source>
        <dbReference type="ARBA" id="ARBA00023136"/>
    </source>
</evidence>
<evidence type="ECO:0000256" key="4">
    <source>
        <dbReference type="ARBA" id="ARBA00022475"/>
    </source>
</evidence>
<reference evidence="12 13" key="1">
    <citation type="submission" date="2023-11" db="EMBL/GenBank/DDBJ databases">
        <title>Plant-associative lifestyle of Vibrio porteresiae and its evolutionary dynamics.</title>
        <authorList>
            <person name="Rameshkumar N."/>
            <person name="Kirti K."/>
        </authorList>
    </citation>
    <scope>NUCLEOTIDE SEQUENCE [LARGE SCALE GENOMIC DNA]</scope>
    <source>
        <strain evidence="12 13">MSSRF7</strain>
    </source>
</reference>
<comment type="similarity">
    <text evidence="2 10">Belongs to the GSP M family.</text>
</comment>
<proteinExistence type="inferred from homology"/>
<dbReference type="Pfam" id="PF04612">
    <property type="entry name" value="T2SSM"/>
    <property type="match status" value="1"/>
</dbReference>
<evidence type="ECO:0000256" key="11">
    <source>
        <dbReference type="SAM" id="Phobius"/>
    </source>
</evidence>
<comment type="caution">
    <text evidence="12">The sequence shown here is derived from an EMBL/GenBank/DDBJ whole genome shotgun (WGS) entry which is preliminary data.</text>
</comment>
<keyword evidence="6 11" id="KW-0812">Transmembrane</keyword>
<keyword evidence="9 10" id="KW-0472">Membrane</keyword>
<comment type="function">
    <text evidence="10">Inner membrane component of the type II secretion system required for the energy-dependent secretion of extracellular factors such as proteases and toxins from the periplasm.</text>
</comment>
<keyword evidence="7 10" id="KW-0653">Protein transport</keyword>
<evidence type="ECO:0000256" key="3">
    <source>
        <dbReference type="ARBA" id="ARBA00022448"/>
    </source>
</evidence>
<dbReference type="InterPro" id="IPR007690">
    <property type="entry name" value="T2SS_GspM"/>
</dbReference>
<evidence type="ECO:0000256" key="5">
    <source>
        <dbReference type="ARBA" id="ARBA00022519"/>
    </source>
</evidence>
<dbReference type="SUPFAM" id="SSF103054">
    <property type="entry name" value="General secretion pathway protein M, EpsM"/>
    <property type="match status" value="1"/>
</dbReference>
<dbReference type="Gene3D" id="3.30.1360.100">
    <property type="entry name" value="General secretion pathway protein M, EpsM"/>
    <property type="match status" value="1"/>
</dbReference>
<protein>
    <recommendedName>
        <fullName evidence="10">Type II secretion system protein M</fullName>
        <shortName evidence="10">T2SS protein M</shortName>
    </recommendedName>
    <alternativeName>
        <fullName evidence="10">General secretion pathway protein M</fullName>
    </alternativeName>
</protein>
<organism evidence="12 13">
    <name type="scientific">Vibrio rhizosphaerae</name>
    <dbReference type="NCBI Taxonomy" id="398736"/>
    <lineage>
        <taxon>Bacteria</taxon>
        <taxon>Pseudomonadati</taxon>
        <taxon>Pseudomonadota</taxon>
        <taxon>Gammaproteobacteria</taxon>
        <taxon>Vibrionales</taxon>
        <taxon>Vibrionaceae</taxon>
        <taxon>Vibrio</taxon>
    </lineage>
</organism>
<feature type="transmembrane region" description="Helical" evidence="11">
    <location>
        <begin position="21"/>
        <end position="39"/>
    </location>
</feature>
<dbReference type="EMBL" id="JAWRCP010000001">
    <property type="protein sequence ID" value="MDW6091203.1"/>
    <property type="molecule type" value="Genomic_DNA"/>
</dbReference>
<evidence type="ECO:0000256" key="7">
    <source>
        <dbReference type="ARBA" id="ARBA00022927"/>
    </source>
</evidence>
<evidence type="ECO:0000256" key="1">
    <source>
        <dbReference type="ARBA" id="ARBA00004377"/>
    </source>
</evidence>